<protein>
    <recommendedName>
        <fullName evidence="7">Paf1-domain-containing protein</fullName>
    </recommendedName>
</protein>
<keyword evidence="3" id="KW-0539">Nucleus</keyword>
<evidence type="ECO:0000256" key="3">
    <source>
        <dbReference type="ARBA" id="ARBA00023242"/>
    </source>
</evidence>
<evidence type="ECO:0008006" key="7">
    <source>
        <dbReference type="Google" id="ProtNLM"/>
    </source>
</evidence>
<dbReference type="STRING" id="578459.A0A194S129"/>
<comment type="subcellular location">
    <subcellularLocation>
        <location evidence="1">Nucleus</location>
    </subcellularLocation>
</comment>
<dbReference type="PANTHER" id="PTHR23188:SF12">
    <property type="entry name" value="RNA POLYMERASE II-ASSOCIATED FACTOR 1 HOMOLOG"/>
    <property type="match status" value="1"/>
</dbReference>
<evidence type="ECO:0000313" key="5">
    <source>
        <dbReference type="EMBL" id="KPV74312.1"/>
    </source>
</evidence>
<organism evidence="5 6">
    <name type="scientific">Rhodotorula graminis (strain WP1)</name>
    <dbReference type="NCBI Taxonomy" id="578459"/>
    <lineage>
        <taxon>Eukaryota</taxon>
        <taxon>Fungi</taxon>
        <taxon>Dikarya</taxon>
        <taxon>Basidiomycota</taxon>
        <taxon>Pucciniomycotina</taxon>
        <taxon>Microbotryomycetes</taxon>
        <taxon>Sporidiobolales</taxon>
        <taxon>Sporidiobolaceae</taxon>
        <taxon>Rhodotorula</taxon>
    </lineage>
</organism>
<reference evidence="5 6" key="1">
    <citation type="journal article" date="2015" name="Front. Microbiol.">
        <title>Genome sequence of the plant growth promoting endophytic yeast Rhodotorula graminis WP1.</title>
        <authorList>
            <person name="Firrincieli A."/>
            <person name="Otillar R."/>
            <person name="Salamov A."/>
            <person name="Schmutz J."/>
            <person name="Khan Z."/>
            <person name="Redman R.S."/>
            <person name="Fleck N.D."/>
            <person name="Lindquist E."/>
            <person name="Grigoriev I.V."/>
            <person name="Doty S.L."/>
        </authorList>
    </citation>
    <scope>NUCLEOTIDE SEQUENCE [LARGE SCALE GENOMIC DNA]</scope>
    <source>
        <strain evidence="5 6">WP1</strain>
    </source>
</reference>
<dbReference type="OMA" id="LVCRIKY"/>
<dbReference type="Proteomes" id="UP000053890">
    <property type="component" value="Unassembled WGS sequence"/>
</dbReference>
<dbReference type="Pfam" id="PF03985">
    <property type="entry name" value="Paf1"/>
    <property type="match status" value="1"/>
</dbReference>
<dbReference type="EMBL" id="KQ474080">
    <property type="protein sequence ID" value="KPV74312.1"/>
    <property type="molecule type" value="Genomic_DNA"/>
</dbReference>
<name>A0A194S129_RHOGW</name>
<evidence type="ECO:0000256" key="1">
    <source>
        <dbReference type="ARBA" id="ARBA00004123"/>
    </source>
</evidence>
<dbReference type="RefSeq" id="XP_018270361.1">
    <property type="nucleotide sequence ID" value="XM_018417173.1"/>
</dbReference>
<feature type="region of interest" description="Disordered" evidence="4">
    <location>
        <begin position="421"/>
        <end position="443"/>
    </location>
</feature>
<sequence length="443" mass="47924">MAAEGKQSKATLLARVRFSNPLPPPPFPPRLLNVPTTPQRYAAYDFLTPIQGERELPLILDAELGLPLEYGRPAEGADPDGEYWMGNRSSIAPPQDAPVPPRADEDAFLFDEPTPRNAAAAGPGAAPGTPARANITDVSKKVDVSWLRKTEYLSSDAGPSRLAMQQLNGTPKKAHVALDPLDRPGRAAAIAATFTAANVPLSELRHPTKQGVTAVEAFDILPDADLWANELDLVRFGEDPANQGPNELPRLGPDPRLPRALMRDLSAVFPEGEGRVAYYLPSDDPNAVAYTEKRYAGEETGPDEAFDFRYVRDYEVASTRALTQEFILSFDAGEDATEGERKARPATVGGRRKGAYYAQLGGAIQLRKRRPKKGENPRAFPEGSQEQFWDGIALSLHKPLDILEQPDEIERWKAFKREVEAPPALEGGAGVHEGAGAGAGAAA</sequence>
<dbReference type="GO" id="GO:0006368">
    <property type="term" value="P:transcription elongation by RNA polymerase II"/>
    <property type="evidence" value="ECO:0007669"/>
    <property type="project" value="InterPro"/>
</dbReference>
<evidence type="ECO:0000256" key="4">
    <source>
        <dbReference type="SAM" id="MobiDB-lite"/>
    </source>
</evidence>
<dbReference type="GO" id="GO:0003682">
    <property type="term" value="F:chromatin binding"/>
    <property type="evidence" value="ECO:0007669"/>
    <property type="project" value="TreeGrafter"/>
</dbReference>
<proteinExistence type="inferred from homology"/>
<dbReference type="PANTHER" id="PTHR23188">
    <property type="entry name" value="RNA POLYMERASE II-ASSOCIATED FACTOR 1 HOMOLOG"/>
    <property type="match status" value="1"/>
</dbReference>
<dbReference type="GeneID" id="28977621"/>
<gene>
    <name evidence="5" type="ORF">RHOBADRAFT_54154</name>
</gene>
<dbReference type="OrthoDB" id="10260285at2759"/>
<dbReference type="GO" id="GO:0016593">
    <property type="term" value="C:Cdc73/Paf1 complex"/>
    <property type="evidence" value="ECO:0007669"/>
    <property type="project" value="InterPro"/>
</dbReference>
<feature type="compositionally biased region" description="Gly residues" evidence="4">
    <location>
        <begin position="427"/>
        <end position="443"/>
    </location>
</feature>
<dbReference type="AlphaFoldDB" id="A0A194S129"/>
<evidence type="ECO:0000313" key="6">
    <source>
        <dbReference type="Proteomes" id="UP000053890"/>
    </source>
</evidence>
<accession>A0A194S129</accession>
<dbReference type="GO" id="GO:0000993">
    <property type="term" value="F:RNA polymerase II complex binding"/>
    <property type="evidence" value="ECO:0007669"/>
    <property type="project" value="TreeGrafter"/>
</dbReference>
<dbReference type="InterPro" id="IPR007133">
    <property type="entry name" value="RNA_pol_II-assoc_Paf1"/>
</dbReference>
<comment type="similarity">
    <text evidence="2">Belongs to the PAF1 family.</text>
</comment>
<keyword evidence="6" id="KW-1185">Reference proteome</keyword>
<evidence type="ECO:0000256" key="2">
    <source>
        <dbReference type="ARBA" id="ARBA00007560"/>
    </source>
</evidence>